<evidence type="ECO:0000313" key="3">
    <source>
        <dbReference type="EMBL" id="RFM31384.1"/>
    </source>
</evidence>
<evidence type="ECO:0000313" key="4">
    <source>
        <dbReference type="Proteomes" id="UP000261174"/>
    </source>
</evidence>
<name>A0A3E1NU67_9BACT</name>
<feature type="transmembrane region" description="Helical" evidence="1">
    <location>
        <begin position="7"/>
        <end position="26"/>
    </location>
</feature>
<dbReference type="AlphaFoldDB" id="A0A3E1NU67"/>
<feature type="transmembrane region" description="Helical" evidence="1">
    <location>
        <begin position="112"/>
        <end position="133"/>
    </location>
</feature>
<dbReference type="InterPro" id="IPR050640">
    <property type="entry name" value="Bact_2-comp_sensor_kinase"/>
</dbReference>
<reference evidence="3 4" key="1">
    <citation type="submission" date="2018-08" db="EMBL/GenBank/DDBJ databases">
        <title>Chitinophaga sp. K20C18050901, a novel bacterium isolated from forest soil.</title>
        <authorList>
            <person name="Wang C."/>
        </authorList>
    </citation>
    <scope>NUCLEOTIDE SEQUENCE [LARGE SCALE GENOMIC DNA]</scope>
    <source>
        <strain evidence="3 4">K20C18050901</strain>
    </source>
</reference>
<accession>A0A3E1NU67</accession>
<proteinExistence type="predicted"/>
<keyword evidence="1" id="KW-0472">Membrane</keyword>
<dbReference type="PANTHER" id="PTHR34220">
    <property type="entry name" value="SENSOR HISTIDINE KINASE YPDA"/>
    <property type="match status" value="1"/>
</dbReference>
<keyword evidence="4" id="KW-1185">Reference proteome</keyword>
<evidence type="ECO:0000259" key="2">
    <source>
        <dbReference type="Pfam" id="PF06580"/>
    </source>
</evidence>
<protein>
    <submittedName>
        <fullName evidence="3">Sensor histidine kinase</fullName>
    </submittedName>
</protein>
<keyword evidence="3" id="KW-0808">Transferase</keyword>
<feature type="transmembrane region" description="Helical" evidence="1">
    <location>
        <begin position="72"/>
        <end position="92"/>
    </location>
</feature>
<dbReference type="GO" id="GO:0000155">
    <property type="term" value="F:phosphorelay sensor kinase activity"/>
    <property type="evidence" value="ECO:0007669"/>
    <property type="project" value="InterPro"/>
</dbReference>
<keyword evidence="1" id="KW-1133">Transmembrane helix</keyword>
<dbReference type="GO" id="GO:0016020">
    <property type="term" value="C:membrane"/>
    <property type="evidence" value="ECO:0007669"/>
    <property type="project" value="InterPro"/>
</dbReference>
<keyword evidence="3" id="KW-0418">Kinase</keyword>
<keyword evidence="1" id="KW-0812">Transmembrane</keyword>
<dbReference type="EMBL" id="QTJV01000014">
    <property type="protein sequence ID" value="RFM31384.1"/>
    <property type="molecule type" value="Genomic_DNA"/>
</dbReference>
<dbReference type="Pfam" id="PF06580">
    <property type="entry name" value="His_kinase"/>
    <property type="match status" value="1"/>
</dbReference>
<organism evidence="3 4">
    <name type="scientific">Chitinophaga silvisoli</name>
    <dbReference type="NCBI Taxonomy" id="2291814"/>
    <lineage>
        <taxon>Bacteria</taxon>
        <taxon>Pseudomonadati</taxon>
        <taxon>Bacteroidota</taxon>
        <taxon>Chitinophagia</taxon>
        <taxon>Chitinophagales</taxon>
        <taxon>Chitinophagaceae</taxon>
        <taxon>Chitinophaga</taxon>
    </lineage>
</organism>
<dbReference type="InterPro" id="IPR010559">
    <property type="entry name" value="Sig_transdc_His_kin_internal"/>
</dbReference>
<comment type="caution">
    <text evidence="3">The sequence shown here is derived from an EMBL/GenBank/DDBJ whole genome shotgun (WGS) entry which is preliminary data.</text>
</comment>
<evidence type="ECO:0000256" key="1">
    <source>
        <dbReference type="SAM" id="Phobius"/>
    </source>
</evidence>
<dbReference type="Proteomes" id="UP000261174">
    <property type="component" value="Unassembled WGS sequence"/>
</dbReference>
<feature type="domain" description="Signal transduction histidine kinase internal region" evidence="2">
    <location>
        <begin position="156"/>
        <end position="231"/>
    </location>
</feature>
<sequence>MSHAYQLKWCFIMIMILSGGTILMRLNDFNIHNFRAFLEYFSMVSATIFCSWMTHGYLRLHEPQGVSKQLRPIVRIAAAMLAAFGLNYLSVIMTPHQYMFPDLVFRHTYADFLRLLIGAFFVSMICHIVWSSLTVSIMLQKAQLENEHLKQAHLRAQLLSLQQQISPHFLFNSLSTLKHIAHDKGTKDFVVQLSHVYRYLLSINEHQVTKLADELNFIDSYLYILYQRFEGDLKVQINIPERYYNYLIPPLAIQLLIENAIKHNALSPELPLLIDIFIENETLTVRNTLQPKKFPVESTRLGLQNINERFLLLFDKQITIENTTESFTVHLPVISHDRYYH</sequence>
<dbReference type="PANTHER" id="PTHR34220:SF7">
    <property type="entry name" value="SENSOR HISTIDINE KINASE YPDA"/>
    <property type="match status" value="1"/>
</dbReference>
<gene>
    <name evidence="3" type="ORF">DXN04_28815</name>
</gene>
<feature type="transmembrane region" description="Helical" evidence="1">
    <location>
        <begin position="38"/>
        <end position="60"/>
    </location>
</feature>